<evidence type="ECO:0000259" key="1">
    <source>
        <dbReference type="Pfam" id="PF20307"/>
    </source>
</evidence>
<gene>
    <name evidence="2" type="ORF">CB695_16100</name>
</gene>
<feature type="domain" description="Divergent DnaB-like ATPase" evidence="1">
    <location>
        <begin position="150"/>
        <end position="517"/>
    </location>
</feature>
<dbReference type="InterPro" id="IPR046881">
    <property type="entry name" value="divDNAB"/>
</dbReference>
<name>A0A635R8K2_SALET</name>
<dbReference type="AlphaFoldDB" id="A0A635R8K2"/>
<sequence length="520" mass="58635">MNNKMMLITALATLYTESLLTDPEKDHDVIRKVLLEAKLPDYVEEGDERAALVEIKDIITSIIDGGMPYDHTNVMKRLKLATTQIRPLYDTITKFLEDDIPEEPEARIEHLNRQVAQYYFQLRQAIQGVQLKQKLGRTLGALNGTETRVDLQTALNDLRDSLSTFSERSHNKIPSLVGELITDNRAPFVHVFDSISKKAAGNGLRTGWKAINQMLGCNKGITEELWLMPALPFNCKSLFSLLLSISIPVFNTPEKVMENVKGDLQPVILDLSLENELDVNLAYAYQALYGHFEGEAPVMVASENATDEEKALHNTKMSDYLCSKMRANGWEYIFQKHTNSDFKIHYLNDLILDLKRRGYHVAGIRGDYFGTISKAGHGNGIAGSDIKEIYRIARNIQVVRNRGFLLAPHQISPEGKKLKALDPASFCKNLPGRGLYDNCSSLDNEADGEMYFNKRVVNGHSYLEVQRGKHRTIIDTKEAYHYTVIPFREVGILPWDCDKEETVTASSINVFTGGMGDELF</sequence>
<proteinExistence type="predicted"/>
<organism evidence="2">
    <name type="scientific">Salmonella enterica subsp. enterica serovar Chester</name>
    <dbReference type="NCBI Taxonomy" id="149386"/>
    <lineage>
        <taxon>Bacteria</taxon>
        <taxon>Pseudomonadati</taxon>
        <taxon>Pseudomonadota</taxon>
        <taxon>Gammaproteobacteria</taxon>
        <taxon>Enterobacterales</taxon>
        <taxon>Enterobacteriaceae</taxon>
        <taxon>Salmonella</taxon>
    </lineage>
</organism>
<accession>A0A635R8K2</accession>
<comment type="caution">
    <text evidence="2">The sequence shown here is derived from an EMBL/GenBank/DDBJ whole genome shotgun (WGS) entry which is preliminary data.</text>
</comment>
<dbReference type="Pfam" id="PF20307">
    <property type="entry name" value="divDNAB"/>
    <property type="match status" value="1"/>
</dbReference>
<dbReference type="EMBL" id="AAMIYH010000015">
    <property type="protein sequence ID" value="EDH8302993.1"/>
    <property type="molecule type" value="Genomic_DNA"/>
</dbReference>
<protein>
    <recommendedName>
        <fullName evidence="1">Divergent DnaB-like ATPase domain-containing protein</fullName>
    </recommendedName>
</protein>
<reference evidence="2" key="1">
    <citation type="submission" date="2018-07" db="EMBL/GenBank/DDBJ databases">
        <authorList>
            <person name="Ashton P.M."/>
            <person name="Dallman T."/>
            <person name="Nair S."/>
            <person name="De Pinna E."/>
            <person name="Peters T."/>
            <person name="Grant K."/>
        </authorList>
    </citation>
    <scope>NUCLEOTIDE SEQUENCE</scope>
    <source>
        <strain evidence="2">368335</strain>
    </source>
</reference>
<evidence type="ECO:0000313" key="2">
    <source>
        <dbReference type="EMBL" id="EDH8302993.1"/>
    </source>
</evidence>